<dbReference type="SUPFAM" id="SSF57850">
    <property type="entry name" value="RING/U-box"/>
    <property type="match status" value="1"/>
</dbReference>
<dbReference type="Proteomes" id="UP000307440">
    <property type="component" value="Unassembled WGS sequence"/>
</dbReference>
<feature type="compositionally biased region" description="Polar residues" evidence="1">
    <location>
        <begin position="100"/>
        <end position="124"/>
    </location>
</feature>
<sequence length="496" mass="53297">MTMTTTAEHSPTTTRGFAIPHTKNSNRPQNSLKLSLPPPPSPDEIFDDGQWFWYEGKRVRAHAPGRRSDGRDIVEKEAECPDGELEYDCGYLDLGAESPHSGSNSPYFGSSNPSGTEKQANAGSQKDPIEEESRPNGGQQEPASDGRSVASQATDQRLIREWAISIVAGKQGDAGLPPAIANIPLRSSRPSSRRGSVSGKKPVQKKYADRDCGICFEYAVKPSRTLCCSKIFCSEHLRDWLKGPNATGLCPNCDAPCSIDENTLSLASPTLRTGNGKSASTSPTSSRPPPSQQYERLMAQQHVPSSPLSTSAPITHHRRNSAEAVPVPASISTPRRSTGTGTGFSLYPGPPHTAAPGLERDCEANLDRHTIPFPFAPRSTNDSLGGESYVDLRKEGKSLTSEKDSEQGWSEDPSSFLSLPLSDCLGLDKEGRESTRPRTPSMWSTGTMGKAVLARAPGRKTSAFDTVFGPNADTFGSLAHLATLVAFVLLMYVVLA</sequence>
<name>A0A5C3KQN1_COPMA</name>
<feature type="region of interest" description="Disordered" evidence="1">
    <location>
        <begin position="175"/>
        <end position="203"/>
    </location>
</feature>
<organism evidence="3 4">
    <name type="scientific">Coprinopsis marcescibilis</name>
    <name type="common">Agaric fungus</name>
    <name type="synonym">Psathyrella marcescibilis</name>
    <dbReference type="NCBI Taxonomy" id="230819"/>
    <lineage>
        <taxon>Eukaryota</taxon>
        <taxon>Fungi</taxon>
        <taxon>Dikarya</taxon>
        <taxon>Basidiomycota</taxon>
        <taxon>Agaricomycotina</taxon>
        <taxon>Agaricomycetes</taxon>
        <taxon>Agaricomycetidae</taxon>
        <taxon>Agaricales</taxon>
        <taxon>Agaricineae</taxon>
        <taxon>Psathyrellaceae</taxon>
        <taxon>Coprinopsis</taxon>
    </lineage>
</organism>
<feature type="compositionally biased region" description="Polar residues" evidence="1">
    <location>
        <begin position="302"/>
        <end position="313"/>
    </location>
</feature>
<protein>
    <recommendedName>
        <fullName evidence="5">RING-type domain-containing protein</fullName>
    </recommendedName>
</protein>
<dbReference type="EMBL" id="ML210234">
    <property type="protein sequence ID" value="TFK22732.1"/>
    <property type="molecule type" value="Genomic_DNA"/>
</dbReference>
<dbReference type="InterPro" id="IPR013083">
    <property type="entry name" value="Znf_RING/FYVE/PHD"/>
</dbReference>
<reference evidence="3 4" key="1">
    <citation type="journal article" date="2019" name="Nat. Ecol. Evol.">
        <title>Megaphylogeny resolves global patterns of mushroom evolution.</title>
        <authorList>
            <person name="Varga T."/>
            <person name="Krizsan K."/>
            <person name="Foldi C."/>
            <person name="Dima B."/>
            <person name="Sanchez-Garcia M."/>
            <person name="Sanchez-Ramirez S."/>
            <person name="Szollosi G.J."/>
            <person name="Szarkandi J.G."/>
            <person name="Papp V."/>
            <person name="Albert L."/>
            <person name="Andreopoulos W."/>
            <person name="Angelini C."/>
            <person name="Antonin V."/>
            <person name="Barry K.W."/>
            <person name="Bougher N.L."/>
            <person name="Buchanan P."/>
            <person name="Buyck B."/>
            <person name="Bense V."/>
            <person name="Catcheside P."/>
            <person name="Chovatia M."/>
            <person name="Cooper J."/>
            <person name="Damon W."/>
            <person name="Desjardin D."/>
            <person name="Finy P."/>
            <person name="Geml J."/>
            <person name="Haridas S."/>
            <person name="Hughes K."/>
            <person name="Justo A."/>
            <person name="Karasinski D."/>
            <person name="Kautmanova I."/>
            <person name="Kiss B."/>
            <person name="Kocsube S."/>
            <person name="Kotiranta H."/>
            <person name="LaButti K.M."/>
            <person name="Lechner B.E."/>
            <person name="Liimatainen K."/>
            <person name="Lipzen A."/>
            <person name="Lukacs Z."/>
            <person name="Mihaltcheva S."/>
            <person name="Morgado L.N."/>
            <person name="Niskanen T."/>
            <person name="Noordeloos M.E."/>
            <person name="Ohm R.A."/>
            <person name="Ortiz-Santana B."/>
            <person name="Ovrebo C."/>
            <person name="Racz N."/>
            <person name="Riley R."/>
            <person name="Savchenko A."/>
            <person name="Shiryaev A."/>
            <person name="Soop K."/>
            <person name="Spirin V."/>
            <person name="Szebenyi C."/>
            <person name="Tomsovsky M."/>
            <person name="Tulloss R.E."/>
            <person name="Uehling J."/>
            <person name="Grigoriev I.V."/>
            <person name="Vagvolgyi C."/>
            <person name="Papp T."/>
            <person name="Martin F.M."/>
            <person name="Miettinen O."/>
            <person name="Hibbett D.S."/>
            <person name="Nagy L.G."/>
        </authorList>
    </citation>
    <scope>NUCLEOTIDE SEQUENCE [LARGE SCALE GENOMIC DNA]</scope>
    <source>
        <strain evidence="3 4">CBS 121175</strain>
    </source>
</reference>
<keyword evidence="2" id="KW-0472">Membrane</keyword>
<proteinExistence type="predicted"/>
<keyword evidence="2" id="KW-0812">Transmembrane</keyword>
<feature type="compositionally biased region" description="Basic and acidic residues" evidence="1">
    <location>
        <begin position="397"/>
        <end position="406"/>
    </location>
</feature>
<accession>A0A5C3KQN1</accession>
<keyword evidence="2" id="KW-1133">Transmembrane helix</keyword>
<dbReference type="AlphaFoldDB" id="A0A5C3KQN1"/>
<feature type="transmembrane region" description="Helical" evidence="2">
    <location>
        <begin position="475"/>
        <end position="495"/>
    </location>
</feature>
<evidence type="ECO:0000313" key="3">
    <source>
        <dbReference type="EMBL" id="TFK22732.1"/>
    </source>
</evidence>
<feature type="region of interest" description="Disordered" evidence="1">
    <location>
        <begin position="268"/>
        <end position="358"/>
    </location>
</feature>
<feature type="compositionally biased region" description="Low complexity" evidence="1">
    <location>
        <begin position="186"/>
        <end position="201"/>
    </location>
</feature>
<evidence type="ECO:0000256" key="1">
    <source>
        <dbReference type="SAM" id="MobiDB-lite"/>
    </source>
</evidence>
<feature type="compositionally biased region" description="Basic and acidic residues" evidence="1">
    <location>
        <begin position="66"/>
        <end position="79"/>
    </location>
</feature>
<feature type="compositionally biased region" description="Polar residues" evidence="1">
    <location>
        <begin position="268"/>
        <end position="277"/>
    </location>
</feature>
<feature type="region of interest" description="Disordered" evidence="1">
    <location>
        <begin position="1"/>
        <end position="153"/>
    </location>
</feature>
<dbReference type="STRING" id="230819.A0A5C3KQN1"/>
<dbReference type="OrthoDB" id="6270329at2759"/>
<gene>
    <name evidence="3" type="ORF">FA15DRAFT_504996</name>
</gene>
<evidence type="ECO:0000256" key="2">
    <source>
        <dbReference type="SAM" id="Phobius"/>
    </source>
</evidence>
<evidence type="ECO:0000313" key="4">
    <source>
        <dbReference type="Proteomes" id="UP000307440"/>
    </source>
</evidence>
<feature type="compositionally biased region" description="Polar residues" evidence="1">
    <location>
        <begin position="1"/>
        <end position="15"/>
    </location>
</feature>
<keyword evidence="4" id="KW-1185">Reference proteome</keyword>
<dbReference type="Gene3D" id="3.30.40.10">
    <property type="entry name" value="Zinc/RING finger domain, C3HC4 (zinc finger)"/>
    <property type="match status" value="1"/>
</dbReference>
<feature type="region of interest" description="Disordered" evidence="1">
    <location>
        <begin position="397"/>
        <end position="416"/>
    </location>
</feature>
<evidence type="ECO:0008006" key="5">
    <source>
        <dbReference type="Google" id="ProtNLM"/>
    </source>
</evidence>